<dbReference type="SUPFAM" id="SSF51735">
    <property type="entry name" value="NAD(P)-binding Rossmann-fold domains"/>
    <property type="match status" value="1"/>
</dbReference>
<dbReference type="PRINTS" id="PR00080">
    <property type="entry name" value="SDRFAMILY"/>
</dbReference>
<gene>
    <name evidence="4" type="ORF">DBW64_02065</name>
</gene>
<dbReference type="InterPro" id="IPR057326">
    <property type="entry name" value="KR_dom"/>
</dbReference>
<evidence type="ECO:0000256" key="1">
    <source>
        <dbReference type="ARBA" id="ARBA00006484"/>
    </source>
</evidence>
<proteinExistence type="inferred from homology"/>
<evidence type="ECO:0000259" key="3">
    <source>
        <dbReference type="SMART" id="SM00822"/>
    </source>
</evidence>
<dbReference type="GO" id="GO:0016616">
    <property type="term" value="F:oxidoreductase activity, acting on the CH-OH group of donors, NAD or NADP as acceptor"/>
    <property type="evidence" value="ECO:0007669"/>
    <property type="project" value="TreeGrafter"/>
</dbReference>
<dbReference type="EMBL" id="QOQK01000005">
    <property type="protein sequence ID" value="RCL85053.1"/>
    <property type="molecule type" value="Genomic_DNA"/>
</dbReference>
<dbReference type="PANTHER" id="PTHR42760">
    <property type="entry name" value="SHORT-CHAIN DEHYDROGENASES/REDUCTASES FAMILY MEMBER"/>
    <property type="match status" value="1"/>
</dbReference>
<dbReference type="SMART" id="SM00822">
    <property type="entry name" value="PKS_KR"/>
    <property type="match status" value="1"/>
</dbReference>
<name>A0A368EM48_9PROT</name>
<comment type="similarity">
    <text evidence="1">Belongs to the short-chain dehydrogenases/reductases (SDR) family.</text>
</comment>
<accession>A0A368EM48</accession>
<organism evidence="4 5">
    <name type="scientific">PS1 clade bacterium</name>
    <dbReference type="NCBI Taxonomy" id="2175152"/>
    <lineage>
        <taxon>Bacteria</taxon>
        <taxon>Pseudomonadati</taxon>
        <taxon>Pseudomonadota</taxon>
        <taxon>Alphaproteobacteria</taxon>
        <taxon>PS1 clade</taxon>
    </lineage>
</organism>
<evidence type="ECO:0000256" key="2">
    <source>
        <dbReference type="ARBA" id="ARBA00023002"/>
    </source>
</evidence>
<dbReference type="PRINTS" id="PR00081">
    <property type="entry name" value="GDHRDH"/>
</dbReference>
<protein>
    <submittedName>
        <fullName evidence="4">SDR family NAD(P)-dependent oxidoreductase</fullName>
    </submittedName>
</protein>
<dbReference type="Proteomes" id="UP000252289">
    <property type="component" value="Unassembled WGS sequence"/>
</dbReference>
<dbReference type="FunFam" id="3.40.50.720:FF:000084">
    <property type="entry name" value="Short-chain dehydrogenase reductase"/>
    <property type="match status" value="1"/>
</dbReference>
<dbReference type="PROSITE" id="PS00061">
    <property type="entry name" value="ADH_SHORT"/>
    <property type="match status" value="1"/>
</dbReference>
<evidence type="ECO:0000313" key="5">
    <source>
        <dbReference type="Proteomes" id="UP000252289"/>
    </source>
</evidence>
<dbReference type="InterPro" id="IPR020904">
    <property type="entry name" value="Sc_DH/Rdtase_CS"/>
</dbReference>
<dbReference type="InterPro" id="IPR002347">
    <property type="entry name" value="SDR_fam"/>
</dbReference>
<evidence type="ECO:0000313" key="4">
    <source>
        <dbReference type="EMBL" id="RCL85053.1"/>
    </source>
</evidence>
<dbReference type="PANTHER" id="PTHR42760:SF133">
    <property type="entry name" value="3-OXOACYL-[ACYL-CARRIER-PROTEIN] REDUCTASE"/>
    <property type="match status" value="1"/>
</dbReference>
<comment type="caution">
    <text evidence="4">The sequence shown here is derived from an EMBL/GenBank/DDBJ whole genome shotgun (WGS) entry which is preliminary data.</text>
</comment>
<reference evidence="4 5" key="1">
    <citation type="journal article" date="2018" name="Microbiome">
        <title>Fine metagenomic profile of the Mediterranean stratified and mixed water columns revealed by assembly and recruitment.</title>
        <authorList>
            <person name="Haro-Moreno J.M."/>
            <person name="Lopez-Perez M."/>
            <person name="De La Torre J.R."/>
            <person name="Picazo A."/>
            <person name="Camacho A."/>
            <person name="Rodriguez-Valera F."/>
        </authorList>
    </citation>
    <scope>NUCLEOTIDE SEQUENCE [LARGE SCALE GENOMIC DNA]</scope>
    <source>
        <strain evidence="4">MED-G50</strain>
    </source>
</reference>
<sequence>MTNYGERAALVTGGLRGIGRGIAERLLAEGMQVYLVDIESDETAADLMQGIEGQATYLKLNVIEETEWQSVIGAIKSATGRLDCLVNNAGVDCVGPVEELTYESWRRIMSVNVDGVFLGIKTSAPLLAETGQTTPAGSSIINISSVMGKVGYIDTSAYNTSKGAVTLMSKAVGVEFATKRTPIRVNSLHPGFVQTPLLDTGMNRMVSEGLAEKPEDLKGMIAQATPMGRIAETSEIASGAWFLASDDSSYMTGSELVIDGGWTAQ</sequence>
<dbReference type="InterPro" id="IPR036291">
    <property type="entry name" value="NAD(P)-bd_dom_sf"/>
</dbReference>
<keyword evidence="2" id="KW-0560">Oxidoreductase</keyword>
<dbReference type="Pfam" id="PF13561">
    <property type="entry name" value="adh_short_C2"/>
    <property type="match status" value="1"/>
</dbReference>
<dbReference type="Gene3D" id="3.40.50.720">
    <property type="entry name" value="NAD(P)-binding Rossmann-like Domain"/>
    <property type="match status" value="1"/>
</dbReference>
<dbReference type="AlphaFoldDB" id="A0A368EM48"/>
<feature type="domain" description="Ketoreductase" evidence="3">
    <location>
        <begin position="7"/>
        <end position="149"/>
    </location>
</feature>